<dbReference type="Pfam" id="PF01357">
    <property type="entry name" value="Expansin_C"/>
    <property type="match status" value="1"/>
</dbReference>
<comment type="pathway">
    <text evidence="2">Purine metabolism; IMP biosynthesis via de novo pathway; 5-amino-1-(5-phospho-D-ribosyl)imidazole-4-carboxamide from 5-amino-1-(5-phospho-D-ribosyl)imidazole-4-carboxylate: step 2/2.</text>
</comment>
<evidence type="ECO:0000256" key="9">
    <source>
        <dbReference type="ARBA" id="ARBA00023239"/>
    </source>
</evidence>
<keyword evidence="8" id="KW-0325">Glycoprotein</keyword>
<dbReference type="FunFam" id="2.40.40.10:FF:000004">
    <property type="entry name" value="Expansin B3"/>
    <property type="match status" value="1"/>
</dbReference>
<sequence>MGSSRALALFLLCALLPAPPISVSAALLFGGGKSAKAAGADMEWRPATATWYGEAEGDGSDGGACGYGTLVDVVPMKARVGSVSPVLFKDGEGCGACYKVKCLDRGICSRRAVTVIVTDECPGGLCAFGRTHFDLSGAAYSRMAVAGAGGRLRDRGQLNVVYRRTACKYGGKNIAFRVNEGSTNFWLSLLVEFEDGEGDIGSMQMKQMVGAPLDWAGRSLEELRSLPDHDTFCLMALSPLDGRYDRFVKELMPFFSEFGLIRYRVLIEIKWLLKLSQIPEITEVPQFSKEAQAFLNAIIEDFCIDDAKEVKKIEKVTNHDVKAVEYFLKQRCSSNPEIAKVSEFFHFGCTSEDINNLSHALALKEGVNRVMFPAMIDICRALCSLATQNSGYPMLARTHGQPASPTTVGKEMANFAARLSDIGKSFSEVKILGKFAGAVGNYNADVVAYPEVDWPKVAEEFVRSLGLQFNPYVTQIEPHDYISKLFNLFTQFNNVLTDFDRDMWSYISLGYFKQIPKAGEVGSSTMPHKINPIDFENSDGNLCQANSILSGISMKLPISRMQRDLTDSTVLRNLGMGLGHSLLAYKATIRGISKVQVNESRLAEDLEQTWEVLAEPIQTVMRRYGIPEPYEKLKELTRGQAVTKDSMQQFIDGLDIPEEVRSKLSKLTPHSYTGLAEDLARDIEKWVDLESGFQIK</sequence>
<feature type="signal peptide" evidence="11">
    <location>
        <begin position="1"/>
        <end position="25"/>
    </location>
</feature>
<dbReference type="Proteomes" id="UP000000768">
    <property type="component" value="Chromosome 6"/>
</dbReference>
<dbReference type="PRINTS" id="PR01225">
    <property type="entry name" value="EXPANSNFAMLY"/>
</dbReference>
<dbReference type="InterPro" id="IPR020557">
    <property type="entry name" value="Fumarate_lyase_CS"/>
</dbReference>
<dbReference type="PANTHER" id="PTHR43411">
    <property type="entry name" value="ADENYLOSUCCINATE LYASE"/>
    <property type="match status" value="1"/>
</dbReference>
<dbReference type="InterPro" id="IPR007117">
    <property type="entry name" value="Expansin_CBD"/>
</dbReference>
<dbReference type="Gene3D" id="2.60.40.760">
    <property type="entry name" value="Expansin, cellulose-binding-like domain"/>
    <property type="match status" value="1"/>
</dbReference>
<dbReference type="Pfam" id="PF00206">
    <property type="entry name" value="Lyase_1"/>
    <property type="match status" value="1"/>
</dbReference>
<keyword evidence="6" id="KW-0964">Secreted</keyword>
<dbReference type="FunFam" id="1.20.200.10:FF:000004">
    <property type="entry name" value="Adenylosuccinate lyase"/>
    <property type="match status" value="1"/>
</dbReference>
<comment type="pathway">
    <text evidence="3">Purine metabolism; AMP biosynthesis via de novo pathway; AMP from IMP: step 2/2.</text>
</comment>
<evidence type="ECO:0000256" key="6">
    <source>
        <dbReference type="ARBA" id="ARBA00022525"/>
    </source>
</evidence>
<name>A0A1Z5RE38_SORBI</name>
<dbReference type="Pfam" id="PF08328">
    <property type="entry name" value="ASL_C"/>
    <property type="match status" value="1"/>
</dbReference>
<dbReference type="FunCoup" id="A0A1Z5RE38">
    <property type="interactions" value="966"/>
</dbReference>
<proteinExistence type="inferred from homology"/>
<keyword evidence="14" id="KW-1185">Reference proteome</keyword>
<evidence type="ECO:0000313" key="13">
    <source>
        <dbReference type="EMBL" id="OQU82013.1"/>
    </source>
</evidence>
<dbReference type="NCBIfam" id="TIGR00928">
    <property type="entry name" value="purB"/>
    <property type="match status" value="1"/>
</dbReference>
<dbReference type="GO" id="GO:0006188">
    <property type="term" value="P:IMP biosynthetic process"/>
    <property type="evidence" value="ECO:0007669"/>
    <property type="project" value="InterPro"/>
</dbReference>
<dbReference type="SUPFAM" id="SSF50685">
    <property type="entry name" value="Barwin-like endoglucanases"/>
    <property type="match status" value="1"/>
</dbReference>
<dbReference type="InterPro" id="IPR004769">
    <property type="entry name" value="Pur_lyase"/>
</dbReference>
<comment type="subcellular location">
    <subcellularLocation>
        <location evidence="1">Secreted</location>
        <location evidence="1">Cell wall</location>
    </subcellularLocation>
</comment>
<dbReference type="Gene3D" id="1.10.275.10">
    <property type="entry name" value="Fumarase/aspartase (N-terminal domain)"/>
    <property type="match status" value="1"/>
</dbReference>
<dbReference type="InterPro" id="IPR005795">
    <property type="entry name" value="LolPI"/>
</dbReference>
<dbReference type="AlphaFoldDB" id="A0A1Z5RE38"/>
<dbReference type="Gene3D" id="2.40.40.10">
    <property type="entry name" value="RlpA-like domain"/>
    <property type="match status" value="1"/>
</dbReference>
<evidence type="ECO:0000256" key="5">
    <source>
        <dbReference type="ARBA" id="ARBA00022512"/>
    </source>
</evidence>
<dbReference type="NCBIfam" id="NF006764">
    <property type="entry name" value="PRK09285.1"/>
    <property type="match status" value="1"/>
</dbReference>
<dbReference type="InterPro" id="IPR008948">
    <property type="entry name" value="L-Aspartase-like"/>
</dbReference>
<evidence type="ECO:0000256" key="11">
    <source>
        <dbReference type="SAM" id="SignalP"/>
    </source>
</evidence>
<dbReference type="FunFam" id="1.10.40.30:FF:000004">
    <property type="entry name" value="Adenylosuccinate lyase"/>
    <property type="match status" value="1"/>
</dbReference>
<dbReference type="STRING" id="4558.A0A1Z5RE38"/>
<dbReference type="PRINTS" id="PR00829">
    <property type="entry name" value="LOLP1ALLERGN"/>
</dbReference>
<evidence type="ECO:0000256" key="2">
    <source>
        <dbReference type="ARBA" id="ARBA00004706"/>
    </source>
</evidence>
<dbReference type="InterPro" id="IPR007118">
    <property type="entry name" value="Expan_Lol_pI"/>
</dbReference>
<evidence type="ECO:0000259" key="12">
    <source>
        <dbReference type="PROSITE" id="PS50842"/>
    </source>
</evidence>
<reference evidence="14" key="2">
    <citation type="journal article" date="2018" name="Plant J.">
        <title>The Sorghum bicolor reference genome: improved assembly, gene annotations, a transcriptome atlas, and signatures of genome organization.</title>
        <authorList>
            <person name="McCormick R.F."/>
            <person name="Truong S.K."/>
            <person name="Sreedasyam A."/>
            <person name="Jenkins J."/>
            <person name="Shu S."/>
            <person name="Sims D."/>
            <person name="Kennedy M."/>
            <person name="Amirebrahimi M."/>
            <person name="Weers B.D."/>
            <person name="McKinley B."/>
            <person name="Mattison A."/>
            <person name="Morishige D.T."/>
            <person name="Grimwood J."/>
            <person name="Schmutz J."/>
            <person name="Mullet J.E."/>
        </authorList>
    </citation>
    <scope>NUCLEOTIDE SEQUENCE [LARGE SCALE GENOMIC DNA]</scope>
    <source>
        <strain evidence="14">cv. BTx623</strain>
    </source>
</reference>
<dbReference type="InParanoid" id="A0A1Z5RE38"/>
<accession>A0A1Z5RE38</accession>
<dbReference type="Pfam" id="PF03330">
    <property type="entry name" value="DPBB_1"/>
    <property type="match status" value="1"/>
</dbReference>
<evidence type="ECO:0000256" key="3">
    <source>
        <dbReference type="ARBA" id="ARBA00004734"/>
    </source>
</evidence>
<dbReference type="InterPro" id="IPR022761">
    <property type="entry name" value="Fumarate_lyase_N"/>
</dbReference>
<dbReference type="ExpressionAtlas" id="A0A1Z5RE38">
    <property type="expression patterns" value="baseline"/>
</dbReference>
<gene>
    <name evidence="13" type="ORF">SORBI_3006G157000</name>
</gene>
<dbReference type="InterPro" id="IPR007112">
    <property type="entry name" value="Expansin/allergen_DPBB_dom"/>
</dbReference>
<keyword evidence="9" id="KW-0456">Lyase</keyword>
<dbReference type="CDD" id="cd01598">
    <property type="entry name" value="PurB"/>
    <property type="match status" value="1"/>
</dbReference>
<dbReference type="PROSITE" id="PS50842">
    <property type="entry name" value="EXPANSIN_EG45"/>
    <property type="match status" value="1"/>
</dbReference>
<dbReference type="Gramene" id="OQU82013">
    <property type="protein sequence ID" value="OQU82013"/>
    <property type="gene ID" value="SORBI_3006G157000"/>
</dbReference>
<organism evidence="13 14">
    <name type="scientific">Sorghum bicolor</name>
    <name type="common">Sorghum</name>
    <name type="synonym">Sorghum vulgare</name>
    <dbReference type="NCBI Taxonomy" id="4558"/>
    <lineage>
        <taxon>Eukaryota</taxon>
        <taxon>Viridiplantae</taxon>
        <taxon>Streptophyta</taxon>
        <taxon>Embryophyta</taxon>
        <taxon>Tracheophyta</taxon>
        <taxon>Spermatophyta</taxon>
        <taxon>Magnoliopsida</taxon>
        <taxon>Liliopsida</taxon>
        <taxon>Poales</taxon>
        <taxon>Poaceae</taxon>
        <taxon>PACMAD clade</taxon>
        <taxon>Panicoideae</taxon>
        <taxon>Andropogonodae</taxon>
        <taxon>Andropogoneae</taxon>
        <taxon>Sorghinae</taxon>
        <taxon>Sorghum</taxon>
    </lineage>
</organism>
<feature type="chain" id="PRO_5012916079" description="Expansin-like EG45 domain-containing protein" evidence="11">
    <location>
        <begin position="26"/>
        <end position="696"/>
    </location>
</feature>
<dbReference type="InterPro" id="IPR036749">
    <property type="entry name" value="Expansin_CBD_sf"/>
</dbReference>
<dbReference type="GO" id="GO:0071555">
    <property type="term" value="P:cell wall organization"/>
    <property type="evidence" value="ECO:0007669"/>
    <property type="project" value="UniProtKB-KW"/>
</dbReference>
<dbReference type="Gene3D" id="1.20.200.10">
    <property type="entry name" value="Fumarase/aspartase (Central domain)"/>
    <property type="match status" value="1"/>
</dbReference>
<reference evidence="13 14" key="1">
    <citation type="journal article" date="2009" name="Nature">
        <title>The Sorghum bicolor genome and the diversification of grasses.</title>
        <authorList>
            <person name="Paterson A.H."/>
            <person name="Bowers J.E."/>
            <person name="Bruggmann R."/>
            <person name="Dubchak I."/>
            <person name="Grimwood J."/>
            <person name="Gundlach H."/>
            <person name="Haberer G."/>
            <person name="Hellsten U."/>
            <person name="Mitros T."/>
            <person name="Poliakov A."/>
            <person name="Schmutz J."/>
            <person name="Spannagl M."/>
            <person name="Tang H."/>
            <person name="Wang X."/>
            <person name="Wicker T."/>
            <person name="Bharti A.K."/>
            <person name="Chapman J."/>
            <person name="Feltus F.A."/>
            <person name="Gowik U."/>
            <person name="Grigoriev I.V."/>
            <person name="Lyons E."/>
            <person name="Maher C.A."/>
            <person name="Martis M."/>
            <person name="Narechania A."/>
            <person name="Otillar R.P."/>
            <person name="Penning B.W."/>
            <person name="Salamov A.A."/>
            <person name="Wang Y."/>
            <person name="Zhang L."/>
            <person name="Carpita N.C."/>
            <person name="Freeling M."/>
            <person name="Gingle A.R."/>
            <person name="Hash C.T."/>
            <person name="Keller B."/>
            <person name="Klein P."/>
            <person name="Kresovich S."/>
            <person name="McCann M.C."/>
            <person name="Ming R."/>
            <person name="Peterson D.G."/>
            <person name="Mehboob-ur-Rahman"/>
            <person name="Ware D."/>
            <person name="Westhoff P."/>
            <person name="Mayer K.F."/>
            <person name="Messing J."/>
            <person name="Rokhsar D.S."/>
        </authorList>
    </citation>
    <scope>NUCLEOTIDE SEQUENCE [LARGE SCALE GENOMIC DNA]</scope>
    <source>
        <strain evidence="14">cv. BTx623</strain>
    </source>
</reference>
<evidence type="ECO:0000256" key="4">
    <source>
        <dbReference type="ARBA" id="ARBA00005650"/>
    </source>
</evidence>
<keyword evidence="5" id="KW-0134">Cell wall</keyword>
<comment type="similarity">
    <text evidence="4">Belongs to the expansin family. Expansin B subfamily.</text>
</comment>
<keyword evidence="7" id="KW-0658">Purine biosynthesis</keyword>
<dbReference type="InterPro" id="IPR024083">
    <property type="entry name" value="Fumarase/histidase_N"/>
</dbReference>
<dbReference type="InterPro" id="IPR009009">
    <property type="entry name" value="RlpA-like_DPBB"/>
</dbReference>
<keyword evidence="10" id="KW-0961">Cell wall biogenesis/degradation</keyword>
<dbReference type="EMBL" id="CM000765">
    <property type="protein sequence ID" value="OQU82013.1"/>
    <property type="molecule type" value="Genomic_DNA"/>
</dbReference>
<evidence type="ECO:0000256" key="10">
    <source>
        <dbReference type="ARBA" id="ARBA00023316"/>
    </source>
</evidence>
<dbReference type="GO" id="GO:0004018">
    <property type="term" value="F:N6-(1,2-dicarboxyethyl)AMP AMP-lyase (fumarate-forming) activity"/>
    <property type="evidence" value="ECO:0000318"/>
    <property type="project" value="GO_Central"/>
</dbReference>
<dbReference type="InterPro" id="IPR013539">
    <property type="entry name" value="PurB_C"/>
</dbReference>
<dbReference type="SUPFAM" id="SSF48557">
    <property type="entry name" value="L-aspartase-like"/>
    <property type="match status" value="1"/>
</dbReference>
<dbReference type="GO" id="GO:0006163">
    <property type="term" value="P:purine nucleotide metabolic process"/>
    <property type="evidence" value="ECO:0000318"/>
    <property type="project" value="GO_Central"/>
</dbReference>
<keyword evidence="11" id="KW-0732">Signal</keyword>
<dbReference type="PANTHER" id="PTHR43411:SF1">
    <property type="entry name" value="ADENYLOSUCCINATE LYASE"/>
    <property type="match status" value="1"/>
</dbReference>
<evidence type="ECO:0000256" key="1">
    <source>
        <dbReference type="ARBA" id="ARBA00004191"/>
    </source>
</evidence>
<evidence type="ECO:0000256" key="8">
    <source>
        <dbReference type="ARBA" id="ARBA00023180"/>
    </source>
</evidence>
<dbReference type="Gene3D" id="1.10.40.30">
    <property type="entry name" value="Fumarase/aspartase (C-terminal domain)"/>
    <property type="match status" value="1"/>
</dbReference>
<feature type="domain" description="Expansin-like EG45" evidence="12">
    <location>
        <begin position="62"/>
        <end position="172"/>
    </location>
</feature>
<dbReference type="PROSITE" id="PS00163">
    <property type="entry name" value="FUMARATE_LYASES"/>
    <property type="match status" value="1"/>
</dbReference>
<dbReference type="InterPro" id="IPR036908">
    <property type="entry name" value="RlpA-like_sf"/>
</dbReference>
<dbReference type="CDD" id="cd22275">
    <property type="entry name" value="DPBB_EXPB_N"/>
    <property type="match status" value="1"/>
</dbReference>
<protein>
    <recommendedName>
        <fullName evidence="12">Expansin-like EG45 domain-containing protein</fullName>
    </recommendedName>
</protein>
<dbReference type="GO" id="GO:0005576">
    <property type="term" value="C:extracellular region"/>
    <property type="evidence" value="ECO:0007669"/>
    <property type="project" value="InterPro"/>
</dbReference>
<evidence type="ECO:0000256" key="7">
    <source>
        <dbReference type="ARBA" id="ARBA00022755"/>
    </source>
</evidence>
<dbReference type="InterPro" id="IPR047136">
    <property type="entry name" value="PurB_bact"/>
</dbReference>
<evidence type="ECO:0000313" key="14">
    <source>
        <dbReference type="Proteomes" id="UP000000768"/>
    </source>
</evidence>
<dbReference type="SMART" id="SM00837">
    <property type="entry name" value="DPBB_1"/>
    <property type="match status" value="1"/>
</dbReference>